<evidence type="ECO:0000259" key="7">
    <source>
        <dbReference type="SMART" id="SM00363"/>
    </source>
</evidence>
<evidence type="ECO:0000313" key="8">
    <source>
        <dbReference type="EMBL" id="OGC09060.1"/>
    </source>
</evidence>
<dbReference type="InterPro" id="IPR006225">
    <property type="entry name" value="PsdUridine_synth_RluC/D"/>
</dbReference>
<dbReference type="SMART" id="SM00363">
    <property type="entry name" value="S4"/>
    <property type="match status" value="1"/>
</dbReference>
<dbReference type="SUPFAM" id="SSF55120">
    <property type="entry name" value="Pseudouridine synthase"/>
    <property type="match status" value="1"/>
</dbReference>
<dbReference type="Proteomes" id="UP000179095">
    <property type="component" value="Unassembled WGS sequence"/>
</dbReference>
<dbReference type="STRING" id="1802568.A3F86_01230"/>
<feature type="domain" description="RNA-binding S4" evidence="7">
    <location>
        <begin position="18"/>
        <end position="76"/>
    </location>
</feature>
<gene>
    <name evidence="8" type="ORF">A3F86_01230</name>
</gene>
<reference evidence="8 9" key="1">
    <citation type="journal article" date="2016" name="Nat. Commun.">
        <title>Thousands of microbial genomes shed light on interconnected biogeochemical processes in an aquifer system.</title>
        <authorList>
            <person name="Anantharaman K."/>
            <person name="Brown C.T."/>
            <person name="Hug L.A."/>
            <person name="Sharon I."/>
            <person name="Castelle C.J."/>
            <person name="Probst A.J."/>
            <person name="Thomas B.C."/>
            <person name="Singh A."/>
            <person name="Wilkins M.J."/>
            <person name="Karaoz U."/>
            <person name="Brodie E.L."/>
            <person name="Williams K.H."/>
            <person name="Hubbard S.S."/>
            <person name="Banfield J.F."/>
        </authorList>
    </citation>
    <scope>NUCLEOTIDE SEQUENCE [LARGE SCALE GENOMIC DNA]</scope>
</reference>
<dbReference type="Pfam" id="PF00849">
    <property type="entry name" value="PseudoU_synth_2"/>
    <property type="match status" value="1"/>
</dbReference>
<dbReference type="GO" id="GO:0000455">
    <property type="term" value="P:enzyme-directed rRNA pseudouridine synthesis"/>
    <property type="evidence" value="ECO:0007669"/>
    <property type="project" value="UniProtKB-ARBA"/>
</dbReference>
<evidence type="ECO:0000313" key="9">
    <source>
        <dbReference type="Proteomes" id="UP000179095"/>
    </source>
</evidence>
<evidence type="ECO:0000256" key="5">
    <source>
        <dbReference type="PROSITE-ProRule" id="PRU00182"/>
    </source>
</evidence>
<dbReference type="Gene3D" id="3.30.2350.10">
    <property type="entry name" value="Pseudouridine synthase"/>
    <property type="match status" value="1"/>
</dbReference>
<dbReference type="AlphaFoldDB" id="A0A1F4RLK8"/>
<dbReference type="PANTHER" id="PTHR21600">
    <property type="entry name" value="MITOCHONDRIAL RNA PSEUDOURIDINE SYNTHASE"/>
    <property type="match status" value="1"/>
</dbReference>
<protein>
    <recommendedName>
        <fullName evidence="6">Pseudouridine synthase</fullName>
        <ecNumber evidence="6">5.4.99.-</ecNumber>
    </recommendedName>
</protein>
<name>A0A1F4RLK8_UNCSA</name>
<dbReference type="EC" id="5.4.99.-" evidence="6"/>
<comment type="similarity">
    <text evidence="2 6">Belongs to the pseudouridine synthase RluA family.</text>
</comment>
<comment type="catalytic activity">
    <reaction evidence="1 6">
        <text>a uridine in RNA = a pseudouridine in RNA</text>
        <dbReference type="Rhea" id="RHEA:48348"/>
        <dbReference type="Rhea" id="RHEA-COMP:12068"/>
        <dbReference type="Rhea" id="RHEA-COMP:12069"/>
        <dbReference type="ChEBI" id="CHEBI:65314"/>
        <dbReference type="ChEBI" id="CHEBI:65315"/>
    </reaction>
</comment>
<dbReference type="InterPro" id="IPR020103">
    <property type="entry name" value="PsdUridine_synth_cat_dom_sf"/>
</dbReference>
<organism evidence="8 9">
    <name type="scientific">candidate division WOR-1 bacterium RIFCSPLOWO2_12_FULL_45_9</name>
    <dbReference type="NCBI Taxonomy" id="1802568"/>
    <lineage>
        <taxon>Bacteria</taxon>
        <taxon>Bacillati</taxon>
        <taxon>Saganbacteria</taxon>
    </lineage>
</organism>
<dbReference type="InterPro" id="IPR002942">
    <property type="entry name" value="S4_RNA-bd"/>
</dbReference>
<comment type="function">
    <text evidence="6">Responsible for synthesis of pseudouridine from uracil.</text>
</comment>
<keyword evidence="5" id="KW-0694">RNA-binding</keyword>
<dbReference type="CDD" id="cd02869">
    <property type="entry name" value="PseudoU_synth_RluA_like"/>
    <property type="match status" value="1"/>
</dbReference>
<dbReference type="NCBIfam" id="TIGR00005">
    <property type="entry name" value="rluA_subfam"/>
    <property type="match status" value="1"/>
</dbReference>
<evidence type="ECO:0000256" key="4">
    <source>
        <dbReference type="PIRSR" id="PIRSR606225-1"/>
    </source>
</evidence>
<dbReference type="Pfam" id="PF01479">
    <property type="entry name" value="S4"/>
    <property type="match status" value="1"/>
</dbReference>
<dbReference type="InterPro" id="IPR050188">
    <property type="entry name" value="RluA_PseudoU_synthase"/>
</dbReference>
<dbReference type="GO" id="GO:0120159">
    <property type="term" value="F:rRNA pseudouridine synthase activity"/>
    <property type="evidence" value="ECO:0007669"/>
    <property type="project" value="UniProtKB-ARBA"/>
</dbReference>
<proteinExistence type="inferred from homology"/>
<dbReference type="PANTHER" id="PTHR21600:SF44">
    <property type="entry name" value="RIBOSOMAL LARGE SUBUNIT PSEUDOURIDINE SYNTHASE D"/>
    <property type="match status" value="1"/>
</dbReference>
<dbReference type="CDD" id="cd00165">
    <property type="entry name" value="S4"/>
    <property type="match status" value="1"/>
</dbReference>
<dbReference type="GO" id="GO:0003723">
    <property type="term" value="F:RNA binding"/>
    <property type="evidence" value="ECO:0007669"/>
    <property type="project" value="UniProtKB-KW"/>
</dbReference>
<accession>A0A1F4RLK8</accession>
<dbReference type="InterPro" id="IPR006224">
    <property type="entry name" value="PsdUridine_synth_RluA-like_CS"/>
</dbReference>
<evidence type="ECO:0000256" key="6">
    <source>
        <dbReference type="RuleBase" id="RU362028"/>
    </source>
</evidence>
<sequence length="312" mass="35110">MFSNKVFEYVIAQEEEAKRLDSFLSLKKELGLTRSQVQRFIEDGFIKVNKVVAKSSHKLKTDDRVVIEIPPPKKLEVDAENIPLDIVFEDKDLIVINKPRSLVVHPAVGNYSGTLVNALLAHCHNLSGIGGVLRPGIVHRLDKDTSGLIVVAKSDLAHQALANQFKAKEIFKQYLALVHGKLKQAEGIIEANVGRHPRHRKRMAVMGVGGREAITQYKVINSFSFKEEDYSLVELILKTGRTHQIRIHMNSIGHSIVGDPAYGHRREVFRLTGQLLHSAKLGLTHPRTKKYMEFSADIPGDMERILKILQKK</sequence>
<comment type="caution">
    <text evidence="8">The sequence shown here is derived from an EMBL/GenBank/DDBJ whole genome shotgun (WGS) entry which is preliminary data.</text>
</comment>
<dbReference type="PROSITE" id="PS50889">
    <property type="entry name" value="S4"/>
    <property type="match status" value="1"/>
</dbReference>
<feature type="active site" evidence="4">
    <location>
        <position position="142"/>
    </location>
</feature>
<dbReference type="PROSITE" id="PS01129">
    <property type="entry name" value="PSI_RLU"/>
    <property type="match status" value="1"/>
</dbReference>
<dbReference type="InterPro" id="IPR036986">
    <property type="entry name" value="S4_RNA-bd_sf"/>
</dbReference>
<dbReference type="InterPro" id="IPR006145">
    <property type="entry name" value="PsdUridine_synth_RsuA/RluA"/>
</dbReference>
<keyword evidence="3 6" id="KW-0413">Isomerase</keyword>
<evidence type="ECO:0000256" key="2">
    <source>
        <dbReference type="ARBA" id="ARBA00010876"/>
    </source>
</evidence>
<dbReference type="EMBL" id="METQ01000039">
    <property type="protein sequence ID" value="OGC09060.1"/>
    <property type="molecule type" value="Genomic_DNA"/>
</dbReference>
<evidence type="ECO:0000256" key="1">
    <source>
        <dbReference type="ARBA" id="ARBA00000073"/>
    </source>
</evidence>
<dbReference type="SUPFAM" id="SSF55174">
    <property type="entry name" value="Alpha-L RNA-binding motif"/>
    <property type="match status" value="1"/>
</dbReference>
<dbReference type="Gene3D" id="3.10.290.10">
    <property type="entry name" value="RNA-binding S4 domain"/>
    <property type="match status" value="1"/>
</dbReference>
<evidence type="ECO:0000256" key="3">
    <source>
        <dbReference type="ARBA" id="ARBA00023235"/>
    </source>
</evidence>